<dbReference type="GO" id="GO:0008017">
    <property type="term" value="F:microtubule binding"/>
    <property type="evidence" value="ECO:0007669"/>
    <property type="project" value="InterPro"/>
</dbReference>
<gene>
    <name evidence="2" type="ORF">PACLA_8A054099</name>
</gene>
<accession>A0A7D9JRA1</accession>
<name>A0A7D9JRA1_PARCT</name>
<dbReference type="PANTHER" id="PTHR18947">
    <property type="entry name" value="HOOK PROTEINS"/>
    <property type="match status" value="1"/>
</dbReference>
<dbReference type="GO" id="GO:0005813">
    <property type="term" value="C:centrosome"/>
    <property type="evidence" value="ECO:0007669"/>
    <property type="project" value="TreeGrafter"/>
</dbReference>
<dbReference type="GO" id="GO:0031122">
    <property type="term" value="P:cytoplasmic microtubule organization"/>
    <property type="evidence" value="ECO:0007669"/>
    <property type="project" value="InterPro"/>
</dbReference>
<feature type="non-terminal residue" evidence="2">
    <location>
        <position position="1"/>
    </location>
</feature>
<dbReference type="GO" id="GO:0030705">
    <property type="term" value="P:cytoskeleton-dependent intracellular transport"/>
    <property type="evidence" value="ECO:0007669"/>
    <property type="project" value="TreeGrafter"/>
</dbReference>
<keyword evidence="3" id="KW-1185">Reference proteome</keyword>
<dbReference type="PANTHER" id="PTHR18947:SF39">
    <property type="entry name" value="PROTEIN HOOK"/>
    <property type="match status" value="1"/>
</dbReference>
<dbReference type="GO" id="GO:0051959">
    <property type="term" value="F:dynein light intermediate chain binding"/>
    <property type="evidence" value="ECO:0007669"/>
    <property type="project" value="TreeGrafter"/>
</dbReference>
<feature type="coiled-coil region" evidence="1">
    <location>
        <begin position="6"/>
        <end position="150"/>
    </location>
</feature>
<evidence type="ECO:0000313" key="2">
    <source>
        <dbReference type="EMBL" id="CAB4034453.1"/>
    </source>
</evidence>
<keyword evidence="1" id="KW-0175">Coiled coil</keyword>
<dbReference type="AlphaFoldDB" id="A0A7D9JRA1"/>
<proteinExistence type="predicted"/>
<dbReference type="Pfam" id="PF05622">
    <property type="entry name" value="HOOK"/>
    <property type="match status" value="1"/>
</dbReference>
<comment type="caution">
    <text evidence="2">The sequence shown here is derived from an EMBL/GenBank/DDBJ whole genome shotgun (WGS) entry which is preliminary data.</text>
</comment>
<dbReference type="SUPFAM" id="SSF57997">
    <property type="entry name" value="Tropomyosin"/>
    <property type="match status" value="1"/>
</dbReference>
<dbReference type="Proteomes" id="UP001152795">
    <property type="component" value="Unassembled WGS sequence"/>
</dbReference>
<dbReference type="EMBL" id="CACRXK020020130">
    <property type="protein sequence ID" value="CAB4034453.1"/>
    <property type="molecule type" value="Genomic_DNA"/>
</dbReference>
<sequence>DPNERFNQLQQQLEQLKEQNFSLESSRDEFRIKCSTYEKENLDLGERIEQLQSLAEESQQLRDEMDVLRHTQEKVAKYESTIDSYKKKLEELTEMRKQMKTMEEKNASYMQQTIDLQEDLRKANALKTQLENYKKQVHQLQSSVSENERRADKADFECKRVKDKLVQLQGENE</sequence>
<dbReference type="OrthoDB" id="49395at2759"/>
<dbReference type="InterPro" id="IPR008636">
    <property type="entry name" value="Hook_C"/>
</dbReference>
<dbReference type="GO" id="GO:0005737">
    <property type="term" value="C:cytoplasm"/>
    <property type="evidence" value="ECO:0007669"/>
    <property type="project" value="TreeGrafter"/>
</dbReference>
<evidence type="ECO:0000313" key="3">
    <source>
        <dbReference type="Proteomes" id="UP001152795"/>
    </source>
</evidence>
<evidence type="ECO:0000256" key="1">
    <source>
        <dbReference type="SAM" id="Coils"/>
    </source>
</evidence>
<protein>
    <submittedName>
        <fullName evidence="2">Uncharacterized protein</fullName>
    </submittedName>
</protein>
<feature type="non-terminal residue" evidence="2">
    <location>
        <position position="173"/>
    </location>
</feature>
<organism evidence="2 3">
    <name type="scientific">Paramuricea clavata</name>
    <name type="common">Red gorgonian</name>
    <name type="synonym">Violescent sea-whip</name>
    <dbReference type="NCBI Taxonomy" id="317549"/>
    <lineage>
        <taxon>Eukaryota</taxon>
        <taxon>Metazoa</taxon>
        <taxon>Cnidaria</taxon>
        <taxon>Anthozoa</taxon>
        <taxon>Octocorallia</taxon>
        <taxon>Malacalcyonacea</taxon>
        <taxon>Plexauridae</taxon>
        <taxon>Paramuricea</taxon>
    </lineage>
</organism>
<reference evidence="2" key="1">
    <citation type="submission" date="2020-04" db="EMBL/GenBank/DDBJ databases">
        <authorList>
            <person name="Alioto T."/>
            <person name="Alioto T."/>
            <person name="Gomez Garrido J."/>
        </authorList>
    </citation>
    <scope>NUCLEOTIDE SEQUENCE</scope>
    <source>
        <strain evidence="2">A484AB</strain>
    </source>
</reference>
<dbReference type="Gene3D" id="6.10.140.920">
    <property type="match status" value="1"/>
</dbReference>